<dbReference type="PROSITE" id="PS00622">
    <property type="entry name" value="HTH_LUXR_1"/>
    <property type="match status" value="1"/>
</dbReference>
<dbReference type="PANTHER" id="PTHR44688">
    <property type="entry name" value="DNA-BINDING TRANSCRIPTIONAL ACTIVATOR DEVR_DOSR"/>
    <property type="match status" value="1"/>
</dbReference>
<evidence type="ECO:0000256" key="4">
    <source>
        <dbReference type="SAM" id="MobiDB-lite"/>
    </source>
</evidence>
<dbReference type="STRING" id="1505087.AYJ54_12330"/>
<keyword evidence="2" id="KW-0238">DNA-binding</keyword>
<evidence type="ECO:0000256" key="2">
    <source>
        <dbReference type="ARBA" id="ARBA00023125"/>
    </source>
</evidence>
<evidence type="ECO:0000313" key="7">
    <source>
        <dbReference type="Proteomes" id="UP000076959"/>
    </source>
</evidence>
<dbReference type="Pfam" id="PF00196">
    <property type="entry name" value="GerE"/>
    <property type="match status" value="1"/>
</dbReference>
<sequence length="264" mass="28754">MDDITNSSKRLNGSLDLPVLVIIEPLLLPRTCILNVLRRELAEFEIRDMATVQSLDCTSALDVRLVVLSIADKPIGDPAVEDDLAFVAECCPSAAVAILSNHDDEPTAQAAMRRGVRGFLPTSLPIEVAVAGLRLVLVGGVYRPLPVPGMSRMPDFEPPDARGFASAYLMNERARAAIDRSVSDFTPREQQVLAELELGLPNKLIAAKLNLAESTVKMHIQHIMRKCDAHNRTEAVLRWRGRLPAQSRDHAPGGAAPMSETKSP</sequence>
<proteinExistence type="predicted"/>
<organism evidence="6 7">
    <name type="scientific">Bradyrhizobium centrolobii</name>
    <dbReference type="NCBI Taxonomy" id="1505087"/>
    <lineage>
        <taxon>Bacteria</taxon>
        <taxon>Pseudomonadati</taxon>
        <taxon>Pseudomonadota</taxon>
        <taxon>Alphaproteobacteria</taxon>
        <taxon>Hyphomicrobiales</taxon>
        <taxon>Nitrobacteraceae</taxon>
        <taxon>Bradyrhizobium</taxon>
    </lineage>
</organism>
<dbReference type="PROSITE" id="PS50043">
    <property type="entry name" value="HTH_LUXR_2"/>
    <property type="match status" value="1"/>
</dbReference>
<dbReference type="SUPFAM" id="SSF46894">
    <property type="entry name" value="C-terminal effector domain of the bipartite response regulators"/>
    <property type="match status" value="1"/>
</dbReference>
<dbReference type="InterPro" id="IPR000792">
    <property type="entry name" value="Tscrpt_reg_LuxR_C"/>
</dbReference>
<dbReference type="EMBL" id="LUUB01000054">
    <property type="protein sequence ID" value="OAF09969.1"/>
    <property type="molecule type" value="Genomic_DNA"/>
</dbReference>
<gene>
    <name evidence="6" type="ORF">AYJ54_12330</name>
</gene>
<feature type="region of interest" description="Disordered" evidence="4">
    <location>
        <begin position="241"/>
        <end position="264"/>
    </location>
</feature>
<dbReference type="Proteomes" id="UP000076959">
    <property type="component" value="Unassembled WGS sequence"/>
</dbReference>
<dbReference type="GO" id="GO:0006355">
    <property type="term" value="P:regulation of DNA-templated transcription"/>
    <property type="evidence" value="ECO:0007669"/>
    <property type="project" value="InterPro"/>
</dbReference>
<accession>A0A176YTC6</accession>
<protein>
    <submittedName>
        <fullName evidence="6">Helix-turn-helix transcriptional regulator</fullName>
    </submittedName>
</protein>
<dbReference type="InterPro" id="IPR016032">
    <property type="entry name" value="Sig_transdc_resp-reg_C-effctor"/>
</dbReference>
<dbReference type="PANTHER" id="PTHR44688:SF16">
    <property type="entry name" value="DNA-BINDING TRANSCRIPTIONAL ACTIVATOR DEVR_DOSR"/>
    <property type="match status" value="1"/>
</dbReference>
<reference evidence="6 7" key="1">
    <citation type="submission" date="2016-03" db="EMBL/GenBank/DDBJ databases">
        <title>Draft Genome Sequence of the Strain BR 10245 (Bradyrhizobium sp.) isolated from nodules of Centrolobium paraense.</title>
        <authorList>
            <person name="Simoes-Araujo J.L.Sr."/>
            <person name="Barauna A.C."/>
            <person name="Silva K."/>
            <person name="Zilli J.E."/>
        </authorList>
    </citation>
    <scope>NUCLEOTIDE SEQUENCE [LARGE SCALE GENOMIC DNA]</scope>
    <source>
        <strain evidence="6 7">BR 10245</strain>
    </source>
</reference>
<keyword evidence="7" id="KW-1185">Reference proteome</keyword>
<keyword evidence="1" id="KW-0805">Transcription regulation</keyword>
<dbReference type="OrthoDB" id="7272316at2"/>
<dbReference type="SMART" id="SM00421">
    <property type="entry name" value="HTH_LUXR"/>
    <property type="match status" value="1"/>
</dbReference>
<dbReference type="RefSeq" id="WP_063700221.1">
    <property type="nucleotide sequence ID" value="NZ_LUUB01000054.1"/>
</dbReference>
<dbReference type="GO" id="GO:0003677">
    <property type="term" value="F:DNA binding"/>
    <property type="evidence" value="ECO:0007669"/>
    <property type="project" value="UniProtKB-KW"/>
</dbReference>
<dbReference type="Gene3D" id="3.40.50.2300">
    <property type="match status" value="1"/>
</dbReference>
<dbReference type="PRINTS" id="PR00038">
    <property type="entry name" value="HTHLUXR"/>
</dbReference>
<dbReference type="CDD" id="cd06170">
    <property type="entry name" value="LuxR_C_like"/>
    <property type="match status" value="1"/>
</dbReference>
<evidence type="ECO:0000259" key="5">
    <source>
        <dbReference type="PROSITE" id="PS50043"/>
    </source>
</evidence>
<evidence type="ECO:0000313" key="6">
    <source>
        <dbReference type="EMBL" id="OAF09969.1"/>
    </source>
</evidence>
<evidence type="ECO:0000256" key="3">
    <source>
        <dbReference type="ARBA" id="ARBA00023163"/>
    </source>
</evidence>
<comment type="caution">
    <text evidence="6">The sequence shown here is derived from an EMBL/GenBank/DDBJ whole genome shotgun (WGS) entry which is preliminary data.</text>
</comment>
<dbReference type="AlphaFoldDB" id="A0A176YTC6"/>
<feature type="domain" description="HTH luxR-type" evidence="5">
    <location>
        <begin position="178"/>
        <end position="243"/>
    </location>
</feature>
<keyword evidence="3" id="KW-0804">Transcription</keyword>
<name>A0A176YTC6_9BRAD</name>
<evidence type="ECO:0000256" key="1">
    <source>
        <dbReference type="ARBA" id="ARBA00023015"/>
    </source>
</evidence>